<accession>A0A1J5QTD3</accession>
<proteinExistence type="predicted"/>
<feature type="transmembrane region" description="Helical" evidence="1">
    <location>
        <begin position="6"/>
        <end position="29"/>
    </location>
</feature>
<organism evidence="2">
    <name type="scientific">mine drainage metagenome</name>
    <dbReference type="NCBI Taxonomy" id="410659"/>
    <lineage>
        <taxon>unclassified sequences</taxon>
        <taxon>metagenomes</taxon>
        <taxon>ecological metagenomes</taxon>
    </lineage>
</organism>
<name>A0A1J5QTD3_9ZZZZ</name>
<keyword evidence="1" id="KW-0472">Membrane</keyword>
<keyword evidence="1" id="KW-1133">Transmembrane helix</keyword>
<feature type="transmembrane region" description="Helical" evidence="1">
    <location>
        <begin position="41"/>
        <end position="59"/>
    </location>
</feature>
<feature type="transmembrane region" description="Helical" evidence="1">
    <location>
        <begin position="71"/>
        <end position="101"/>
    </location>
</feature>
<dbReference type="InterPro" id="IPR008407">
    <property type="entry name" value="Brnchd-chn_aa_trnsp_AzlD"/>
</dbReference>
<dbReference type="EMBL" id="MLJW01000730">
    <property type="protein sequence ID" value="OIQ83151.1"/>
    <property type="molecule type" value="Genomic_DNA"/>
</dbReference>
<reference evidence="2" key="1">
    <citation type="submission" date="2016-10" db="EMBL/GenBank/DDBJ databases">
        <title>Sequence of Gallionella enrichment culture.</title>
        <authorList>
            <person name="Poehlein A."/>
            <person name="Muehling M."/>
            <person name="Daniel R."/>
        </authorList>
    </citation>
    <scope>NUCLEOTIDE SEQUENCE</scope>
</reference>
<comment type="caution">
    <text evidence="2">The sequence shown here is derived from an EMBL/GenBank/DDBJ whole genome shotgun (WGS) entry which is preliminary data.</text>
</comment>
<dbReference type="AlphaFoldDB" id="A0A1J5QTD3"/>
<evidence type="ECO:0000313" key="2">
    <source>
        <dbReference type="EMBL" id="OIQ83151.1"/>
    </source>
</evidence>
<evidence type="ECO:0000256" key="1">
    <source>
        <dbReference type="SAM" id="Phobius"/>
    </source>
</evidence>
<keyword evidence="1" id="KW-0812">Transmembrane</keyword>
<protein>
    <submittedName>
        <fullName evidence="2">Branched-chain amino acid transport protein AzlD</fullName>
    </submittedName>
</protein>
<dbReference type="Pfam" id="PF05437">
    <property type="entry name" value="AzlD"/>
    <property type="match status" value="1"/>
</dbReference>
<gene>
    <name evidence="2" type="ORF">GALL_350610</name>
</gene>
<sequence length="104" mass="10677">MISSTAIWVAIIASSVGAYALKLAGMSMPQAWLAAPRVQRIAGLIPVALLTALVVVQSVTTHHSLVLDGRAAGLAVAIALLMARASFPVVVISAALVSALIHHF</sequence>